<name>A0ABD2ZTJ2_9GENT</name>
<evidence type="ECO:0000256" key="2">
    <source>
        <dbReference type="PROSITE-ProRule" id="PRU00708"/>
    </source>
</evidence>
<sequence>MMLSCSSSNQVFLQFPSNVQKQIWSIMVDPLLRYKFLNSSLSSRQKVTYFIISAEKVRRISPVNDTNCPNDICGTRSQEKKSTNIVQKKGMKEHHLWLKRDSAGSGQKALNLAHDISGLPNEKEAVYGALDKWIAWEAEFPVIAAAKALKILRKRNQWIRVIQVAKWMLSKGQGATLATYDTLLLAFDMDCRIDEAERLWDMILHTTTRSTSKKLFSRMISLYNHHNMPDKVIEVFADMEELEVKPDEDSVRKIAQAFAALGQAEKKKLVLNKYLGKWKYIHFNGERVRVRRIPLG</sequence>
<dbReference type="Proteomes" id="UP001630127">
    <property type="component" value="Unassembled WGS sequence"/>
</dbReference>
<dbReference type="AlphaFoldDB" id="A0ABD2ZTJ2"/>
<evidence type="ECO:0000313" key="3">
    <source>
        <dbReference type="EMBL" id="KAL3522598.1"/>
    </source>
</evidence>
<evidence type="ECO:0000313" key="4">
    <source>
        <dbReference type="Proteomes" id="UP001630127"/>
    </source>
</evidence>
<feature type="repeat" description="PPR" evidence="2">
    <location>
        <begin position="212"/>
        <end position="246"/>
    </location>
</feature>
<keyword evidence="1" id="KW-0677">Repeat</keyword>
<keyword evidence="4" id="KW-1185">Reference proteome</keyword>
<dbReference type="NCBIfam" id="TIGR00756">
    <property type="entry name" value="PPR"/>
    <property type="match status" value="1"/>
</dbReference>
<organism evidence="3 4">
    <name type="scientific">Cinchona calisaya</name>
    <dbReference type="NCBI Taxonomy" id="153742"/>
    <lineage>
        <taxon>Eukaryota</taxon>
        <taxon>Viridiplantae</taxon>
        <taxon>Streptophyta</taxon>
        <taxon>Embryophyta</taxon>
        <taxon>Tracheophyta</taxon>
        <taxon>Spermatophyta</taxon>
        <taxon>Magnoliopsida</taxon>
        <taxon>eudicotyledons</taxon>
        <taxon>Gunneridae</taxon>
        <taxon>Pentapetalae</taxon>
        <taxon>asterids</taxon>
        <taxon>lamiids</taxon>
        <taxon>Gentianales</taxon>
        <taxon>Rubiaceae</taxon>
        <taxon>Cinchonoideae</taxon>
        <taxon>Cinchoneae</taxon>
        <taxon>Cinchona</taxon>
    </lineage>
</organism>
<proteinExistence type="predicted"/>
<dbReference type="PANTHER" id="PTHR46782">
    <property type="entry name" value="OS01G0757700 PROTEIN"/>
    <property type="match status" value="1"/>
</dbReference>
<dbReference type="EMBL" id="JBJUIK010000007">
    <property type="protein sequence ID" value="KAL3522598.1"/>
    <property type="molecule type" value="Genomic_DNA"/>
</dbReference>
<dbReference type="InterPro" id="IPR011990">
    <property type="entry name" value="TPR-like_helical_dom_sf"/>
</dbReference>
<protein>
    <recommendedName>
        <fullName evidence="5">Pentatricopeptide repeat-containing protein</fullName>
    </recommendedName>
</protein>
<dbReference type="InterPro" id="IPR044646">
    <property type="entry name" value="EMB1417-like"/>
</dbReference>
<gene>
    <name evidence="3" type="ORF">ACH5RR_015432</name>
</gene>
<evidence type="ECO:0000256" key="1">
    <source>
        <dbReference type="ARBA" id="ARBA00022737"/>
    </source>
</evidence>
<accession>A0ABD2ZTJ2</accession>
<evidence type="ECO:0008006" key="5">
    <source>
        <dbReference type="Google" id="ProtNLM"/>
    </source>
</evidence>
<dbReference type="InterPro" id="IPR002885">
    <property type="entry name" value="PPR_rpt"/>
</dbReference>
<dbReference type="Gene3D" id="1.25.40.10">
    <property type="entry name" value="Tetratricopeptide repeat domain"/>
    <property type="match status" value="1"/>
</dbReference>
<reference evidence="3 4" key="1">
    <citation type="submission" date="2024-11" db="EMBL/GenBank/DDBJ databases">
        <title>A near-complete genome assembly of Cinchona calisaya.</title>
        <authorList>
            <person name="Lian D.C."/>
            <person name="Zhao X.W."/>
            <person name="Wei L."/>
        </authorList>
    </citation>
    <scope>NUCLEOTIDE SEQUENCE [LARGE SCALE GENOMIC DNA]</scope>
    <source>
        <tissue evidence="3">Nenye</tissue>
    </source>
</reference>
<dbReference type="PROSITE" id="PS51375">
    <property type="entry name" value="PPR"/>
    <property type="match status" value="1"/>
</dbReference>
<comment type="caution">
    <text evidence="3">The sequence shown here is derived from an EMBL/GenBank/DDBJ whole genome shotgun (WGS) entry which is preliminary data.</text>
</comment>
<dbReference type="PANTHER" id="PTHR46782:SF2">
    <property type="entry name" value="OS07G0545900 PROTEIN"/>
    <property type="match status" value="1"/>
</dbReference>